<accession>A0A0F9V3C6</accession>
<evidence type="ECO:0000313" key="1">
    <source>
        <dbReference type="EMBL" id="KKN98479.1"/>
    </source>
</evidence>
<gene>
    <name evidence="1" type="ORF">LCGC14_0145900</name>
</gene>
<dbReference type="Pfam" id="PF26125">
    <property type="entry name" value="AcrVA2-like"/>
    <property type="match status" value="1"/>
</dbReference>
<protein>
    <submittedName>
        <fullName evidence="1">Uncharacterized protein</fullName>
    </submittedName>
</protein>
<dbReference type="AlphaFoldDB" id="A0A0F9V3C6"/>
<reference evidence="1" key="1">
    <citation type="journal article" date="2015" name="Nature">
        <title>Complex archaea that bridge the gap between prokaryotes and eukaryotes.</title>
        <authorList>
            <person name="Spang A."/>
            <person name="Saw J.H."/>
            <person name="Jorgensen S.L."/>
            <person name="Zaremba-Niedzwiedzka K."/>
            <person name="Martijn J."/>
            <person name="Lind A.E."/>
            <person name="van Eijk R."/>
            <person name="Schleper C."/>
            <person name="Guy L."/>
            <person name="Ettema T.J."/>
        </authorList>
    </citation>
    <scope>NUCLEOTIDE SEQUENCE</scope>
</reference>
<dbReference type="InterPro" id="IPR058915">
    <property type="entry name" value="AcrVA2-like"/>
</dbReference>
<organism evidence="1">
    <name type="scientific">marine sediment metagenome</name>
    <dbReference type="NCBI Taxonomy" id="412755"/>
    <lineage>
        <taxon>unclassified sequences</taxon>
        <taxon>metagenomes</taxon>
        <taxon>ecological metagenomes</taxon>
    </lineage>
</organism>
<sequence length="370" mass="42780">MKHQVKLTHFEKMSRSTTAKASMKLMDRAAKECGKKFPTFTDVLNTKAVGELTGRMFNLYGLSEEDEVSYDAASIVASLHIMYQMWGLQKAGKGIFHILPEMADRLLYTKLNKVPTESIKTPFEFFYISAPPIMQIWNQLSGEHNLTGIYVCLPPDQPKEDRRMYICGVGEEKSARKIVELAGGTIRDEVIDDAVTWFYIVLNKPTADECLKAFLAKYKNEANNIMGPNYERTKEMFRFVLNTCLYLTSKTPDMMKVFNDEVEIRKKLKRAKSSGKRKKLERKLHNVRPSYIIVGPKTEEEVNKPSEKTGIKITVQTRVRGHGRWQACGIRWSQHKLIWIEPHTRGRYLRESKKQYVIKVKPTEEEVSRE</sequence>
<comment type="caution">
    <text evidence="1">The sequence shown here is derived from an EMBL/GenBank/DDBJ whole genome shotgun (WGS) entry which is preliminary data.</text>
</comment>
<name>A0A0F9V3C6_9ZZZZ</name>
<dbReference type="EMBL" id="LAZR01000051">
    <property type="protein sequence ID" value="KKN98479.1"/>
    <property type="molecule type" value="Genomic_DNA"/>
</dbReference>
<proteinExistence type="predicted"/>